<protein>
    <submittedName>
        <fullName evidence="2">Uncharacterized protein</fullName>
    </submittedName>
</protein>
<evidence type="ECO:0000313" key="2">
    <source>
        <dbReference type="EMBL" id="OBX65049.1"/>
    </source>
</evidence>
<evidence type="ECO:0000313" key="3">
    <source>
        <dbReference type="Proteomes" id="UP000092607"/>
    </source>
</evidence>
<name>A0A1B8Q5M2_MORLA</name>
<keyword evidence="1" id="KW-0812">Transmembrane</keyword>
<dbReference type="AlphaFoldDB" id="A0A1B8Q5M2"/>
<reference evidence="2 3" key="1">
    <citation type="submission" date="2016-06" db="EMBL/GenBank/DDBJ databases">
        <title>Draft genome of Moraxella lacunata CCUG 57757A.</title>
        <authorList>
            <person name="Salva-Serra F."/>
            <person name="Engstrom-Jakobsson H."/>
            <person name="Thorell K."/>
            <person name="Gonzales-Siles L."/>
            <person name="Karlsson R."/>
            <person name="Boulund F."/>
            <person name="Engstrand L."/>
            <person name="Kristiansson E."/>
            <person name="Moore E."/>
        </authorList>
    </citation>
    <scope>NUCLEOTIDE SEQUENCE [LARGE SCALE GENOMIC DNA]</scope>
    <source>
        <strain evidence="2 3">CCUG 57757A</strain>
    </source>
</reference>
<dbReference type="EMBL" id="LZMS01000037">
    <property type="protein sequence ID" value="OBX65049.1"/>
    <property type="molecule type" value="Genomic_DNA"/>
</dbReference>
<organism evidence="2 3">
    <name type="scientific">Moraxella lacunata</name>
    <dbReference type="NCBI Taxonomy" id="477"/>
    <lineage>
        <taxon>Bacteria</taxon>
        <taxon>Pseudomonadati</taxon>
        <taxon>Pseudomonadota</taxon>
        <taxon>Gammaproteobacteria</taxon>
        <taxon>Moraxellales</taxon>
        <taxon>Moraxellaceae</taxon>
        <taxon>Moraxella</taxon>
    </lineage>
</organism>
<sequence length="264" mass="30980">MLGLFAFFAFAVIGTFRGISNNVGISHTNNQDTANAINIMQENHKNIIGQFPYGELKSAWQDIIALESAYFVLVIFIFYMRLRFQDDTSKIQPTVDEIVEKWGQFILKLSKLPNTAQNLNYVKKGFQERQTIYIPLVKTYSNQIVSNPALFLHNSNVIIKENYELYEKFIEFALENYEHIASNENSTMHFHKNPSDNHNFAQIYDSFYNETRFTAQNKHDYYQELRKNGESTNYDIKIDERTRFISEFALKISSDGRKFYSPYQ</sequence>
<accession>A0A1B8Q5M2</accession>
<evidence type="ECO:0000256" key="1">
    <source>
        <dbReference type="SAM" id="Phobius"/>
    </source>
</evidence>
<comment type="caution">
    <text evidence="2">The sequence shown here is derived from an EMBL/GenBank/DDBJ whole genome shotgun (WGS) entry which is preliminary data.</text>
</comment>
<keyword evidence="1" id="KW-0472">Membrane</keyword>
<keyword evidence="1" id="KW-1133">Transmembrane helix</keyword>
<gene>
    <name evidence="2" type="ORF">A9309_03025</name>
</gene>
<proteinExistence type="predicted"/>
<dbReference type="Proteomes" id="UP000092607">
    <property type="component" value="Unassembled WGS sequence"/>
</dbReference>
<feature type="transmembrane region" description="Helical" evidence="1">
    <location>
        <begin position="63"/>
        <end position="82"/>
    </location>
</feature>